<dbReference type="InterPro" id="IPR050214">
    <property type="entry name" value="Cys_Synth/Cystath_Beta-Synth"/>
</dbReference>
<dbReference type="Proteomes" id="UP001180840">
    <property type="component" value="Unassembled WGS sequence"/>
</dbReference>
<comment type="caution">
    <text evidence="4">The sequence shown here is derived from an EMBL/GenBank/DDBJ whole genome shotgun (WGS) entry which is preliminary data.</text>
</comment>
<dbReference type="Pfam" id="PF00291">
    <property type="entry name" value="PALP"/>
    <property type="match status" value="1"/>
</dbReference>
<keyword evidence="4" id="KW-0808">Transferase</keyword>
<organism evidence="4 5">
    <name type="scientific">Corynebacterium guangdongense</name>
    <dbReference type="NCBI Taxonomy" id="1783348"/>
    <lineage>
        <taxon>Bacteria</taxon>
        <taxon>Bacillati</taxon>
        <taxon>Actinomycetota</taxon>
        <taxon>Actinomycetes</taxon>
        <taxon>Mycobacteriales</taxon>
        <taxon>Corynebacteriaceae</taxon>
        <taxon>Corynebacterium</taxon>
    </lineage>
</organism>
<evidence type="ECO:0000313" key="4">
    <source>
        <dbReference type="EMBL" id="MDR7330675.1"/>
    </source>
</evidence>
<evidence type="ECO:0000256" key="2">
    <source>
        <dbReference type="ARBA" id="ARBA00022898"/>
    </source>
</evidence>
<dbReference type="InterPro" id="IPR001216">
    <property type="entry name" value="P-phosphate_BS"/>
</dbReference>
<dbReference type="EMBL" id="JAVDXZ010000001">
    <property type="protein sequence ID" value="MDR7330675.1"/>
    <property type="molecule type" value="Genomic_DNA"/>
</dbReference>
<dbReference type="PANTHER" id="PTHR10314">
    <property type="entry name" value="CYSTATHIONINE BETA-SYNTHASE"/>
    <property type="match status" value="1"/>
</dbReference>
<keyword evidence="2" id="KW-0663">Pyridoxal phosphate</keyword>
<dbReference type="InterPro" id="IPR036052">
    <property type="entry name" value="TrpB-like_PALP_sf"/>
</dbReference>
<dbReference type="CDD" id="cd01561">
    <property type="entry name" value="CBS_like"/>
    <property type="match status" value="1"/>
</dbReference>
<comment type="cofactor">
    <cofactor evidence="1">
        <name>pyridoxal 5'-phosphate</name>
        <dbReference type="ChEBI" id="CHEBI:597326"/>
    </cofactor>
</comment>
<dbReference type="EC" id="2.5.1.47" evidence="4"/>
<sequence>MKGDLNPRGEFHPVYDCVTDATGDTPLVRIDGLLAPVTGYPLWAKLESFNPSGSAKDRTAKAMVDDAVAAGLLRPGSVAVESSSGNLGVALARLSTLGGWQFHCVVDQRTNSSTLAHMKALGATVHQITAPDPETGDWLIARRNRVAELIEELGAINFDQYSNQAAFRAHEEGTMTEIAAALHHAPDHLYVAVSTTGTIGGCQRWLRAHDAPTRVVAVDSVGSVLFDGERGTRLLPGYGAGTVTDLSRQVRPDTVQRMSPAQAVDGARRLARTTAVLPGASGGAVVAAYLDDVRTGAVRPGEETVLVLHDEGTAYLDTIYDDDWVHENIAPILEENKQ</sequence>
<dbReference type="PROSITE" id="PS00901">
    <property type="entry name" value="CYS_SYNTHASE"/>
    <property type="match status" value="1"/>
</dbReference>
<evidence type="ECO:0000256" key="1">
    <source>
        <dbReference type="ARBA" id="ARBA00001933"/>
    </source>
</evidence>
<protein>
    <submittedName>
        <fullName evidence="4">Cysteine synthase A</fullName>
        <ecNumber evidence="4">2.5.1.47</ecNumber>
    </submittedName>
</protein>
<dbReference type="InterPro" id="IPR001926">
    <property type="entry name" value="TrpB-like_PALP"/>
</dbReference>
<feature type="domain" description="Tryptophan synthase beta chain-like PALP" evidence="3">
    <location>
        <begin position="18"/>
        <end position="309"/>
    </location>
</feature>
<dbReference type="SUPFAM" id="SSF53686">
    <property type="entry name" value="Tryptophan synthase beta subunit-like PLP-dependent enzymes"/>
    <property type="match status" value="1"/>
</dbReference>
<dbReference type="RefSeq" id="WP_290196592.1">
    <property type="nucleotide sequence ID" value="NZ_CP047654.1"/>
</dbReference>
<accession>A0ABU2A0H3</accession>
<proteinExistence type="predicted"/>
<evidence type="ECO:0000313" key="5">
    <source>
        <dbReference type="Proteomes" id="UP001180840"/>
    </source>
</evidence>
<dbReference type="GO" id="GO:0004124">
    <property type="term" value="F:cysteine synthase activity"/>
    <property type="evidence" value="ECO:0007669"/>
    <property type="project" value="UniProtKB-EC"/>
</dbReference>
<dbReference type="Gene3D" id="3.40.50.1100">
    <property type="match status" value="2"/>
</dbReference>
<name>A0ABU2A0H3_9CORY</name>
<gene>
    <name evidence="4" type="ORF">J2S39_002351</name>
</gene>
<reference evidence="4" key="1">
    <citation type="submission" date="2023-07" db="EMBL/GenBank/DDBJ databases">
        <title>Sequencing the genomes of 1000 actinobacteria strains.</title>
        <authorList>
            <person name="Klenk H.-P."/>
        </authorList>
    </citation>
    <scope>NUCLEOTIDE SEQUENCE</scope>
    <source>
        <strain evidence="4">DSM 107476</strain>
    </source>
</reference>
<evidence type="ECO:0000259" key="3">
    <source>
        <dbReference type="Pfam" id="PF00291"/>
    </source>
</evidence>
<keyword evidence="5" id="KW-1185">Reference proteome</keyword>